<dbReference type="InterPro" id="IPR001851">
    <property type="entry name" value="ABC_transp_permease"/>
</dbReference>
<evidence type="ECO:0000256" key="1">
    <source>
        <dbReference type="ARBA" id="ARBA00004651"/>
    </source>
</evidence>
<keyword evidence="4 9" id="KW-0812">Transmembrane</keyword>
<evidence type="ECO:0000256" key="8">
    <source>
        <dbReference type="ARBA" id="ARBA00023136"/>
    </source>
</evidence>
<keyword evidence="3" id="KW-1003">Cell membrane</keyword>
<feature type="transmembrane region" description="Helical" evidence="9">
    <location>
        <begin position="286"/>
        <end position="304"/>
    </location>
</feature>
<feature type="transmembrane region" description="Helical" evidence="9">
    <location>
        <begin position="117"/>
        <end position="135"/>
    </location>
</feature>
<dbReference type="AlphaFoldDB" id="A0A919Q6Q6"/>
<dbReference type="SUPFAM" id="SSF52540">
    <property type="entry name" value="P-loop containing nucleoside triphosphate hydrolases"/>
    <property type="match status" value="1"/>
</dbReference>
<feature type="transmembrane region" description="Helical" evidence="9">
    <location>
        <begin position="316"/>
        <end position="335"/>
    </location>
</feature>
<dbReference type="PROSITE" id="PS50893">
    <property type="entry name" value="ABC_TRANSPORTER_2"/>
    <property type="match status" value="1"/>
</dbReference>
<feature type="transmembrane region" description="Helical" evidence="9">
    <location>
        <begin position="89"/>
        <end position="110"/>
    </location>
</feature>
<feature type="transmembrane region" description="Helical" evidence="9">
    <location>
        <begin position="162"/>
        <end position="181"/>
    </location>
</feature>
<evidence type="ECO:0000313" key="11">
    <source>
        <dbReference type="EMBL" id="GIH22596.1"/>
    </source>
</evidence>
<dbReference type="InterPro" id="IPR003439">
    <property type="entry name" value="ABC_transporter-like_ATP-bd"/>
</dbReference>
<sequence length="636" mass="67371">MIRRGGAGLLAAFLVLAAVGAFSDQLGLPSFYLILLGSICFWIAQATSWNILSGYSGYFSFGQAAYVGVGAYTTAVLTGRHGVDFFLTVPLAALLCGLLALGVGAVAFRLGSLRGEIFALLTLAVPFILAAFARINASIDGGQGNTVPIPEAADSFGSPQQFQYLLALAVAAVAVAVAYGIQHGRTGSALAAIRDAEDVAEVLGVATFRYKMLAMLISGVLGGVAGSVFALQIGFVTVESVFNLTIPLFVIVMAVLGGRTHWLGPVIGAVLIVTLQDRLSTYGLDAWNSIILGAVLAVLVAFSPDGLYARLRARPLIALGTLVVVTGVLGVLNVWGETLDWLVAGMLAASLLAIVLGSRRTTAAPRAEADEPAVEDEPEVVVSEPGERVAVEPGKVLIECRQVARYFGGVHALEDVTLDIREGELVGLVGPNGSGKTTLVNLLSGAFRPTRGELRVDGRDITRLAPHQIAHVGMARTYQIPRPFDSMTVRDNVAMAIMFGREPLPLRQARPIAERHLATVALDHLADAYPASLNLHQRQLLEMARAIASSPKVLLLDEALAGLNPAEVDNAVRVVRRIHESGITIVIVEHLLRVLNQLATRLVVLDRGSCLADGDPRTVLNDPDVIRVYLGRQAHV</sequence>
<evidence type="ECO:0000256" key="3">
    <source>
        <dbReference type="ARBA" id="ARBA00022475"/>
    </source>
</evidence>
<dbReference type="InterPro" id="IPR027417">
    <property type="entry name" value="P-loop_NTPase"/>
</dbReference>
<accession>A0A919Q6Q6</accession>
<evidence type="ECO:0000313" key="12">
    <source>
        <dbReference type="Proteomes" id="UP000640052"/>
    </source>
</evidence>
<evidence type="ECO:0000256" key="5">
    <source>
        <dbReference type="ARBA" id="ARBA00022741"/>
    </source>
</evidence>
<evidence type="ECO:0000256" key="7">
    <source>
        <dbReference type="ARBA" id="ARBA00022989"/>
    </source>
</evidence>
<dbReference type="CDD" id="cd03219">
    <property type="entry name" value="ABC_Mj1267_LivG_branched"/>
    <property type="match status" value="1"/>
</dbReference>
<dbReference type="Proteomes" id="UP000640052">
    <property type="component" value="Unassembled WGS sequence"/>
</dbReference>
<evidence type="ECO:0000259" key="10">
    <source>
        <dbReference type="PROSITE" id="PS50893"/>
    </source>
</evidence>
<keyword evidence="12" id="KW-1185">Reference proteome</keyword>
<dbReference type="GO" id="GO:0005524">
    <property type="term" value="F:ATP binding"/>
    <property type="evidence" value="ECO:0007669"/>
    <property type="project" value="UniProtKB-KW"/>
</dbReference>
<keyword evidence="6" id="KW-0067">ATP-binding</keyword>
<feature type="transmembrane region" description="Helical" evidence="9">
    <location>
        <begin position="31"/>
        <end position="52"/>
    </location>
</feature>
<feature type="transmembrane region" description="Helical" evidence="9">
    <location>
        <begin position="341"/>
        <end position="358"/>
    </location>
</feature>
<keyword evidence="8 9" id="KW-0472">Membrane</keyword>
<dbReference type="Pfam" id="PF00005">
    <property type="entry name" value="ABC_tran"/>
    <property type="match status" value="1"/>
</dbReference>
<dbReference type="Pfam" id="PF02653">
    <property type="entry name" value="BPD_transp_2"/>
    <property type="match status" value="1"/>
</dbReference>
<comment type="subcellular location">
    <subcellularLocation>
        <location evidence="1">Cell membrane</location>
        <topology evidence="1">Multi-pass membrane protein</topology>
    </subcellularLocation>
</comment>
<evidence type="ECO:0000256" key="2">
    <source>
        <dbReference type="ARBA" id="ARBA00022448"/>
    </source>
</evidence>
<evidence type="ECO:0000256" key="6">
    <source>
        <dbReference type="ARBA" id="ARBA00022840"/>
    </source>
</evidence>
<dbReference type="GO" id="GO:0015658">
    <property type="term" value="F:branched-chain amino acid transmembrane transporter activity"/>
    <property type="evidence" value="ECO:0007669"/>
    <property type="project" value="InterPro"/>
</dbReference>
<name>A0A919Q6Q6_9ACTN</name>
<feature type="domain" description="ABC transporter" evidence="10">
    <location>
        <begin position="398"/>
        <end position="632"/>
    </location>
</feature>
<gene>
    <name evidence="11" type="ORF">Aph01nite_09060</name>
</gene>
<dbReference type="RefSeq" id="WP_204039434.1">
    <property type="nucleotide sequence ID" value="NZ_BOOA01000005.1"/>
</dbReference>
<dbReference type="PANTHER" id="PTHR45772">
    <property type="entry name" value="CONSERVED COMPONENT OF ABC TRANSPORTER FOR NATURAL AMINO ACIDS-RELATED"/>
    <property type="match status" value="1"/>
</dbReference>
<dbReference type="InterPro" id="IPR032823">
    <property type="entry name" value="BCA_ABC_TP_C"/>
</dbReference>
<dbReference type="Gene3D" id="3.40.50.300">
    <property type="entry name" value="P-loop containing nucleotide triphosphate hydrolases"/>
    <property type="match status" value="1"/>
</dbReference>
<dbReference type="InterPro" id="IPR051120">
    <property type="entry name" value="ABC_AA/LPS_Transport"/>
</dbReference>
<dbReference type="InterPro" id="IPR003593">
    <property type="entry name" value="AAA+_ATPase"/>
</dbReference>
<dbReference type="SMART" id="SM00382">
    <property type="entry name" value="AAA"/>
    <property type="match status" value="1"/>
</dbReference>
<keyword evidence="5" id="KW-0547">Nucleotide-binding</keyword>
<dbReference type="CDD" id="cd06581">
    <property type="entry name" value="TM_PBP1_LivM_like"/>
    <property type="match status" value="1"/>
</dbReference>
<reference evidence="11" key="1">
    <citation type="submission" date="2021-01" db="EMBL/GenBank/DDBJ databases">
        <title>Whole genome shotgun sequence of Acrocarpospora phusangensis NBRC 108782.</title>
        <authorList>
            <person name="Komaki H."/>
            <person name="Tamura T."/>
        </authorList>
    </citation>
    <scope>NUCLEOTIDE SEQUENCE</scope>
    <source>
        <strain evidence="11">NBRC 108782</strain>
    </source>
</reference>
<dbReference type="GO" id="GO:0005886">
    <property type="term" value="C:plasma membrane"/>
    <property type="evidence" value="ECO:0007669"/>
    <property type="project" value="UniProtKB-SubCell"/>
</dbReference>
<evidence type="ECO:0000256" key="9">
    <source>
        <dbReference type="SAM" id="Phobius"/>
    </source>
</evidence>
<proteinExistence type="predicted"/>
<keyword evidence="2" id="KW-0813">Transport</keyword>
<dbReference type="EMBL" id="BOOA01000005">
    <property type="protein sequence ID" value="GIH22596.1"/>
    <property type="molecule type" value="Genomic_DNA"/>
</dbReference>
<dbReference type="GO" id="GO:0016887">
    <property type="term" value="F:ATP hydrolysis activity"/>
    <property type="evidence" value="ECO:0007669"/>
    <property type="project" value="InterPro"/>
</dbReference>
<feature type="transmembrane region" description="Helical" evidence="9">
    <location>
        <begin position="213"/>
        <end position="235"/>
    </location>
</feature>
<dbReference type="InterPro" id="IPR043428">
    <property type="entry name" value="LivM-like"/>
</dbReference>
<evidence type="ECO:0000256" key="4">
    <source>
        <dbReference type="ARBA" id="ARBA00022692"/>
    </source>
</evidence>
<feature type="transmembrane region" description="Helical" evidence="9">
    <location>
        <begin position="262"/>
        <end position="280"/>
    </location>
</feature>
<dbReference type="Pfam" id="PF12399">
    <property type="entry name" value="BCA_ABC_TP_C"/>
    <property type="match status" value="1"/>
</dbReference>
<organism evidence="11 12">
    <name type="scientific">Acrocarpospora phusangensis</name>
    <dbReference type="NCBI Taxonomy" id="1070424"/>
    <lineage>
        <taxon>Bacteria</taxon>
        <taxon>Bacillati</taxon>
        <taxon>Actinomycetota</taxon>
        <taxon>Actinomycetes</taxon>
        <taxon>Streptosporangiales</taxon>
        <taxon>Streptosporangiaceae</taxon>
        <taxon>Acrocarpospora</taxon>
    </lineage>
</organism>
<comment type="caution">
    <text evidence="11">The sequence shown here is derived from an EMBL/GenBank/DDBJ whole genome shotgun (WGS) entry which is preliminary data.</text>
</comment>
<keyword evidence="7 9" id="KW-1133">Transmembrane helix</keyword>
<protein>
    <recommendedName>
        <fullName evidence="10">ABC transporter domain-containing protein</fullName>
    </recommendedName>
</protein>